<evidence type="ECO:0000256" key="3">
    <source>
        <dbReference type="ARBA" id="ARBA00023157"/>
    </source>
</evidence>
<dbReference type="InterPro" id="IPR015255">
    <property type="entry name" value="Vitellinogen_open_b-sht"/>
</dbReference>
<keyword evidence="3" id="KW-1015">Disulfide bond</keyword>
<dbReference type="Pfam" id="PF00094">
    <property type="entry name" value="VWD"/>
    <property type="match status" value="1"/>
</dbReference>
<dbReference type="SMART" id="SM01169">
    <property type="entry name" value="DUF1943"/>
    <property type="match status" value="1"/>
</dbReference>
<proteinExistence type="predicted"/>
<dbReference type="STRING" id="6265.A0A0B2VHM0"/>
<comment type="caution">
    <text evidence="9">The sequence shown here is derived from an EMBL/GenBank/DDBJ whole genome shotgun (WGS) entry which is preliminary data.</text>
</comment>
<comment type="caution">
    <text evidence="5">Lacks conserved residue(s) required for the propagation of feature annotation.</text>
</comment>
<dbReference type="SUPFAM" id="SSF56968">
    <property type="entry name" value="Lipovitellin-phosvitin complex, beta-sheet shell regions"/>
    <property type="match status" value="2"/>
</dbReference>
<protein>
    <submittedName>
        <fullName evidence="9">Apolipophorin</fullName>
    </submittedName>
</protein>
<dbReference type="Gene3D" id="2.20.50.20">
    <property type="entry name" value="Lipovitellin. Chain A, domain 3"/>
    <property type="match status" value="1"/>
</dbReference>
<dbReference type="InterPro" id="IPR015819">
    <property type="entry name" value="Lipid_transp_b-sht_shell"/>
</dbReference>
<dbReference type="PANTHER" id="PTHR23345:SF15">
    <property type="entry name" value="VITELLOGENIN 1-RELATED"/>
    <property type="match status" value="1"/>
</dbReference>
<dbReference type="SMART" id="SM00638">
    <property type="entry name" value="LPD_N"/>
    <property type="match status" value="1"/>
</dbReference>
<name>A0A0B2VHM0_TOXCA</name>
<evidence type="ECO:0000259" key="8">
    <source>
        <dbReference type="PROSITE" id="PS51233"/>
    </source>
</evidence>
<dbReference type="Gene3D" id="2.30.230.10">
    <property type="entry name" value="Lipovitellin, beta-sheet shell regions, chain A"/>
    <property type="match status" value="1"/>
</dbReference>
<dbReference type="Gene3D" id="2.20.80.10">
    <property type="entry name" value="Lipovitellin-phosvitin complex, chain A, domain 4"/>
    <property type="match status" value="1"/>
</dbReference>
<dbReference type="Pfam" id="PF09172">
    <property type="entry name" value="Vit_open_b-sht"/>
    <property type="match status" value="1"/>
</dbReference>
<feature type="domain" description="VWFD" evidence="8">
    <location>
        <begin position="2583"/>
        <end position="2758"/>
    </location>
</feature>
<sequence length="3120" mass="349782">MLTPGRVSSELRYEPHKEYAYDVSSTATLKLANGKYQTVVTQRSRAHIVSHSLCEFSLKVYYVKTLAYERTSDPIADRIFSPQMEGWELTGATLTGMEVPQQWAQILERHPLRFGFDNGEVVAVCPSDGDPVWAVNLKRAVLSTFQSMHESDWETDVIGECPVERENHKSGPALTVKTTKNVAACHRGADVSGLRAIPYKFNSKVQTAPALEAEQKCDREFRDGILKRVTCTETHRIASPFTEGDAVSAHVDQTMVHAGTSPSNPALPAFAKRETIIFDHSDDMHVPKKNPHDAKAIVDALCHSHGRVDTEAAAKFADLVASLRGLTLAEITPISRRDCAAFVDAIAMCASADCMAHLASLINQGAASENVFSALALVNRPDKAVVDHVASFIDRVPIKGLLGVSSLVQSYCISHSHCGNEPGVKRIVDSIVAKINRGCSVGQHFAEVEKAVYVLKALGNIGGEEISLPLINDCIGNEKNTLEVQLSAIDALRRKGCTEQRNKKIDHLFFNEKEDEEVRIAAFRQLMECPNEDIVDKVVEHLSNETSNQVGSYVWSYLNTKRRSTKPSTMELQRILKKEHISQRFDLDPRRFSRFYEVGYFDAENNYGGHIDSSVIFSPKGYLPREVVFNFTVHLFGKSLNILELGARAEGLEQLNNDLFGVDGYISNPNGHVFREKKFRSHNEKINQMKVLYLRKGDFVENQVSASMYMRMFGDDIKYCAFEQDNFFNKMKEYLELDKALPKLAKEMSYKKSRNVMLAEVRRTLPTLCGLPLQLTVDAALSSHVEYKAKLNLVDLLHQRPDADAFLESKPSASVFAASSLALVAAGVKSGMRSASTLHSATSISGEVQLKNGKTFIAKINLPDDDATLVHIERKVARIENNRLNPVQPSGGEDHRYCTSSTSGKVTGLKMCAEVKNQYPELKAAITVEKVDPLLKTYQFVIERDSSSGHQKLLMSADTPGSKVNRKMEANFEVAIPQKKIKIGVTTPFKKISVEGNLEERKRMEDYAAKLNLNVDDRRHYDLDGAFKIGMQDGRKKYTVTAKTAAGSAQTADLMTELQYSGRKPSPYASIDFHLDKVFEKPIIFKTLLNLAAPHYQSKLEYSGPKFNGKLEAEATHKALLDVKGSVKGEYQIGNEPKHMLNIGAEQTFTKQGRNHNLKHAANVESSSLGKFSYQIYSKHEGNEMKNALEVDFGGRKSALHVDINRNANDVYTGVATAKCDRLRLNHKANVVYQNKFPLQFQLKVDAETPTMKGLHAGVEYVMKSDPKWKFDGKARLAYPGKEFTASKHIDETEAGKYKMTTNIQWDRNGKVDINSDVVFRPKENEYTVESVARVAGVAEPFHLKKHVRYHGDNYNVHWQARHGHAVVYELIGDTEGKFGAAQKFNFEVKSEKFNPKFHYHLVGDVHPTADAMQMNAVLKKDGREFGTGNLLIPKVLRAPSQKYRGEFTWNYENKRHKAMGEYTRNKDARGSTHSLTIDSDNDVKMALQFDLLDKMLLKCDVQKGGRKMSSTEIRAGPLRWDHFELEGHVDTDHPLRRRSAKAKAAFSYTPDHVTAEGKLESNGERYSAEGKWRKQREGGDRRHYTYSVSVHSPKGGFSASQQLRVERAFTIRKAQTELGINAGGKEYKLTNDIDSGPEHFKNDCELKSNSGTHIKHSTDYTHIGGKRTLKKLFKYNEKEIHADIETVYKDREMNVILGVKGTMQHLKSITTNLGCEKAAYWNCKIEGNVNDNYIVKGHETVSPEKSDVGYVIRLDNFVDSEGRFEYNLDKRASKYLANAVMRNFNKKYQFEMNINGNRGSLKLQTPTQLVTDAQMQVIRKGPDEYEITSQSGGASKGKVHAHLKTATHDQLFKVQVTDIKEPFELMLKNTVVGGKQSSQAELIVDPLATKKTYGVENIIESEGDKFRALRTTLKHPKRSVHFEVLRPAHNKYSLSVQPKVGSKRRPTVAEMTYDKKPNGYHWEGSLSDEALKSPLKAKIDVIKSGRDEHNYGLNIKAEFDYSGQPDKLISHSLRIERKATTVHRSRRAAGRDARFEAELICTHPASHLHTRLWANVERKDINGALLPIRTSFGAELKNARRNLIEYSLSTESDAATYTEIKIVGPETAMKARIDAVNKKHYKLAFYRDSDRASMIGEVKVHSKGAELDLRDEKSGDVKMHASVIMPNEYTAELEIWHSQAGRRIRDARLALELENDNLLKAKAYVRPQIESDLTSTARQAIATAKHLDQNAALKDTIVPMVESHKAITRDVFQAMNTLLKSWASEQREFADELGPEYKNLVNQIEEQYELMEEAVLASYDTAQQAVEQAIAAMPRSQFVEKLRQFKSSGEDLPRQISAAFKPVADLFNAYSAQLDNLQKRLMEPLEYLETSLKIRQIRAALQDFINMFSQADVVREVLAKAKQLSRDYKMPEMERKLHEIEGNRQQYEAKAVQLYNKAKDILLDKLAVNALADLTAHIVEHMTGETFDDIELEKRWHDVMQYLRGKISAETFMHNLWKKYIPTIKRLGPGEFEAEVTVPHGANSLREIIEDLHPSRFIALKSALAEKAQFLATHPDGHGFGSDSIYSFKSWTGKHRLPPFDSVAYVIAPDRFITFDGRVFAFHAPCDYLLATDFIDQQFALIGNFVPKHGGTAFDSIKAEIRSDIIVMHMDGRVEVAGAPVSMPWQKVDTMDGASLVSVHREGDWTILKSYIGVEVKCNSKRNVCEIKLPGRMHARSSGLLGCNDNEPANDLDLVDGTNNHQTNILAEHWAVRGTCRTNEAHQLKSREDEKCEEMFASSSSPLSDCFWQIHPKPFELMCSSGRRGDQCSAASAFILACDNHRIDVSLPPHCVECEHGTKLGEATRTEIARGVHDVVFIVEARSCLEPYRNNIARIAQSIAQHQRDVRLGWIGFGGEGVHHSPHIHYERDGALLDVNSFVRQTQHKFETESGFEPPPLCPIRALQFAVKHFPFRFASAKSIVLAVCKPCTGSHAVTQSELLDSLLDQGITMHMLSLARIKAAEGVRAVGMSAEYLFNDAGAHTGDRSTLVQPNDICSVVAQESHGTVFNIKHGFNAAASKIVPKEGDQCLLCECEAEKLCVHSKCHPCDPVKPASLGSSKFSGKVSDDHGDIVLDEMFFI</sequence>
<evidence type="ECO:0000256" key="5">
    <source>
        <dbReference type="PROSITE-ProRule" id="PRU00557"/>
    </source>
</evidence>
<keyword evidence="10" id="KW-1185">Reference proteome</keyword>
<dbReference type="PROSITE" id="PS51233">
    <property type="entry name" value="VWFD"/>
    <property type="match status" value="1"/>
</dbReference>
<dbReference type="SUPFAM" id="SSF48431">
    <property type="entry name" value="Lipovitellin-phosvitin complex, superhelical domain"/>
    <property type="match status" value="1"/>
</dbReference>
<dbReference type="GO" id="GO:0045735">
    <property type="term" value="F:nutrient reservoir activity"/>
    <property type="evidence" value="ECO:0007669"/>
    <property type="project" value="UniProtKB-KW"/>
</dbReference>
<reference evidence="9 10" key="1">
    <citation type="submission" date="2014-11" db="EMBL/GenBank/DDBJ databases">
        <title>Genetic blueprint of the zoonotic pathogen Toxocara canis.</title>
        <authorList>
            <person name="Zhu X.-Q."/>
            <person name="Korhonen P.K."/>
            <person name="Cai H."/>
            <person name="Young N.D."/>
            <person name="Nejsum P."/>
            <person name="von Samson-Himmelstjerna G."/>
            <person name="Boag P.R."/>
            <person name="Tan P."/>
            <person name="Li Q."/>
            <person name="Min J."/>
            <person name="Yang Y."/>
            <person name="Wang X."/>
            <person name="Fang X."/>
            <person name="Hall R.S."/>
            <person name="Hofmann A."/>
            <person name="Sternberg P.W."/>
            <person name="Jex A.R."/>
            <person name="Gasser R.B."/>
        </authorList>
    </citation>
    <scope>NUCLEOTIDE SEQUENCE [LARGE SCALE GENOMIC DNA]</scope>
    <source>
        <strain evidence="9">PN_DK_2014</strain>
    </source>
</reference>
<feature type="domain" description="Vitellogenin" evidence="7">
    <location>
        <begin position="13"/>
        <end position="627"/>
    </location>
</feature>
<evidence type="ECO:0000313" key="9">
    <source>
        <dbReference type="EMBL" id="KHN80909.1"/>
    </source>
</evidence>
<dbReference type="InterPro" id="IPR015817">
    <property type="entry name" value="Vitellinogen_open_b-sht_sub1"/>
</dbReference>
<dbReference type="InterPro" id="IPR011030">
    <property type="entry name" value="Lipovitellin_superhlx_dom"/>
</dbReference>
<dbReference type="SMART" id="SM00216">
    <property type="entry name" value="VWD"/>
    <property type="match status" value="1"/>
</dbReference>
<evidence type="ECO:0000259" key="7">
    <source>
        <dbReference type="PROSITE" id="PS51211"/>
    </source>
</evidence>
<evidence type="ECO:0000256" key="1">
    <source>
        <dbReference type="ARBA" id="ARBA00022729"/>
    </source>
</evidence>
<dbReference type="EMBL" id="JPKZ01001644">
    <property type="protein sequence ID" value="KHN80909.1"/>
    <property type="molecule type" value="Genomic_DNA"/>
</dbReference>
<evidence type="ECO:0000256" key="2">
    <source>
        <dbReference type="ARBA" id="ARBA00022761"/>
    </source>
</evidence>
<dbReference type="Pfam" id="PF01347">
    <property type="entry name" value="Vitellogenin_N"/>
    <property type="match status" value="1"/>
</dbReference>
<evidence type="ECO:0000256" key="6">
    <source>
        <dbReference type="SAM" id="Coils"/>
    </source>
</evidence>
<dbReference type="PANTHER" id="PTHR23345">
    <property type="entry name" value="VITELLOGENIN-RELATED"/>
    <property type="match status" value="1"/>
</dbReference>
<dbReference type="OMA" id="MTWTILE"/>
<dbReference type="GO" id="GO:0005319">
    <property type="term" value="F:lipid transporter activity"/>
    <property type="evidence" value="ECO:0007669"/>
    <property type="project" value="InterPro"/>
</dbReference>
<keyword evidence="6" id="KW-0175">Coiled coil</keyword>
<evidence type="ECO:0000313" key="10">
    <source>
        <dbReference type="Proteomes" id="UP000031036"/>
    </source>
</evidence>
<feature type="coiled-coil region" evidence="6">
    <location>
        <begin position="2411"/>
        <end position="2438"/>
    </location>
</feature>
<evidence type="ECO:0000256" key="4">
    <source>
        <dbReference type="ARBA" id="ARBA00023180"/>
    </source>
</evidence>
<dbReference type="OrthoDB" id="6484170at2759"/>
<dbReference type="InterPro" id="IPR050733">
    <property type="entry name" value="Vitellogenin/Apolipophorin"/>
</dbReference>
<dbReference type="InterPro" id="IPR001846">
    <property type="entry name" value="VWF_type-D"/>
</dbReference>
<gene>
    <name evidence="9" type="ORF">Tcan_12199</name>
</gene>
<keyword evidence="1" id="KW-0732">Signal</keyword>
<dbReference type="Gene3D" id="1.25.10.20">
    <property type="entry name" value="Vitellinogen, superhelical"/>
    <property type="match status" value="1"/>
</dbReference>
<organism evidence="9 10">
    <name type="scientific">Toxocara canis</name>
    <name type="common">Canine roundworm</name>
    <dbReference type="NCBI Taxonomy" id="6265"/>
    <lineage>
        <taxon>Eukaryota</taxon>
        <taxon>Metazoa</taxon>
        <taxon>Ecdysozoa</taxon>
        <taxon>Nematoda</taxon>
        <taxon>Chromadorea</taxon>
        <taxon>Rhabditida</taxon>
        <taxon>Spirurina</taxon>
        <taxon>Ascaridomorpha</taxon>
        <taxon>Ascaridoidea</taxon>
        <taxon>Toxocaridae</taxon>
        <taxon>Toxocara</taxon>
    </lineage>
</organism>
<keyword evidence="2" id="KW-0758">Storage protein</keyword>
<accession>A0A0B2VHM0</accession>
<dbReference type="InterPro" id="IPR015816">
    <property type="entry name" value="Vitellinogen_b-sht_N"/>
</dbReference>
<dbReference type="Proteomes" id="UP000031036">
    <property type="component" value="Unassembled WGS sequence"/>
</dbReference>
<dbReference type="InterPro" id="IPR001747">
    <property type="entry name" value="Vitellogenin_N"/>
</dbReference>
<keyword evidence="4" id="KW-0325">Glycoprotein</keyword>
<dbReference type="PROSITE" id="PS51211">
    <property type="entry name" value="VITELLOGENIN"/>
    <property type="match status" value="1"/>
</dbReference>